<organism evidence="3 4">
    <name type="scientific">Mycena metata</name>
    <dbReference type="NCBI Taxonomy" id="1033252"/>
    <lineage>
        <taxon>Eukaryota</taxon>
        <taxon>Fungi</taxon>
        <taxon>Dikarya</taxon>
        <taxon>Basidiomycota</taxon>
        <taxon>Agaricomycotina</taxon>
        <taxon>Agaricomycetes</taxon>
        <taxon>Agaricomycetidae</taxon>
        <taxon>Agaricales</taxon>
        <taxon>Marasmiineae</taxon>
        <taxon>Mycenaceae</taxon>
        <taxon>Mycena</taxon>
    </lineage>
</organism>
<dbReference type="EMBL" id="JARKIB010000245">
    <property type="protein sequence ID" value="KAJ7720011.1"/>
    <property type="molecule type" value="Genomic_DNA"/>
</dbReference>
<gene>
    <name evidence="3" type="ORF">B0H16DRAFT_391966</name>
</gene>
<feature type="transmembrane region" description="Helical" evidence="1">
    <location>
        <begin position="204"/>
        <end position="228"/>
    </location>
</feature>
<sequence length="944" mass="106101">MSESAPMSDGDRLIATLQTCFRELLKNQEEQGDRLYRTLEALKPPAPTADRKTTFWNTYMKLADEHDKEFSQKYGTDLDTTLIFAGLFSAVSSAFIIQIQPLLVSNVPTTIVVVQSMLYISLFTTLLAALLAVLGKQWIMYYGAAGSRGTIEERGLERQRKLDGLVKWKFETVLQMFPLLLQLALLLFATSMSVFLFTVHRLIAIIVLVLTAIGLGSYLFLLVSAAIYPDSPFQTPLTPFLGQLVSPGLRWIYDVLRALRWTIGRRLLLLPRDSVLRLLPRFAPKEQLRSDPTDSYKDWDLAPTSPEVPAVLWILGTSTDPMVIGTAAEMGLDLQWPIEWDDQSALAVVVRLGGTLTSTFEEPGFTDTVRKGMSHIAIPCAKLFCMLSLVTQRKPDLWILHLPHMSAISLKTMEFNLVLNLLRQQTDVLQDWIRSPATLRWVLYLIPFQKPRHFISHIRAEEFMTQFSEYVPRLDPPSFTNYLCCVWSFFSPMKQRIIVQMDKSGLWDVLLTGFFRVVPADTLQTSRILHLTAKLATGVVGRIPRRCDPVNTVNVIQGMLRFCNSLPREAGWLGVVISAAKLIRVNHSDLHSTALQFYRYFSPHRELPTVGAQEITGIYMALEHVPKVLEEGSEPDAWDSDTILAVDGLLQVLACNSSLPDDPPLQSLRVILLALSASTDVAFTAFLVLSRAKSWFLSPKLHPVMHQFPVVRHLGRVALEFQDEAYLDFLQNSYFDIIRTVATRPEWRPALWAELPTWLRLFPESSFYDGIPKTFISVIQSVWVPEFDEQHHFRDEREYCVALSLAALSNVWGATEFPVSPPALQFVSLVDCTVSTALYFIDGGGMPGPAMAIFYTRLCESLAQAAAKAKAAILSNPAGADSGLALDIVQFPNRLALFAEELAGEFSVEFGPSRWSADGLTSQSSWKDFRRRLGSTINAYEDFV</sequence>
<accession>A0AAD7MJD0</accession>
<keyword evidence="1" id="KW-0472">Membrane</keyword>
<dbReference type="AlphaFoldDB" id="A0AAD7MJD0"/>
<feature type="transmembrane region" description="Helical" evidence="1">
    <location>
        <begin position="116"/>
        <end position="134"/>
    </location>
</feature>
<feature type="domain" description="DUF6535" evidence="2">
    <location>
        <begin position="107"/>
        <end position="198"/>
    </location>
</feature>
<comment type="caution">
    <text evidence="3">The sequence shown here is derived from an EMBL/GenBank/DDBJ whole genome shotgun (WGS) entry which is preliminary data.</text>
</comment>
<keyword evidence="1" id="KW-0812">Transmembrane</keyword>
<evidence type="ECO:0000256" key="1">
    <source>
        <dbReference type="SAM" id="Phobius"/>
    </source>
</evidence>
<dbReference type="Pfam" id="PF20153">
    <property type="entry name" value="DUF6535"/>
    <property type="match status" value="1"/>
</dbReference>
<dbReference type="Proteomes" id="UP001215598">
    <property type="component" value="Unassembled WGS sequence"/>
</dbReference>
<feature type="transmembrane region" description="Helical" evidence="1">
    <location>
        <begin position="82"/>
        <end position="104"/>
    </location>
</feature>
<evidence type="ECO:0000313" key="4">
    <source>
        <dbReference type="Proteomes" id="UP001215598"/>
    </source>
</evidence>
<keyword evidence="1" id="KW-1133">Transmembrane helix</keyword>
<proteinExistence type="predicted"/>
<dbReference type="InterPro" id="IPR045338">
    <property type="entry name" value="DUF6535"/>
</dbReference>
<reference evidence="3" key="1">
    <citation type="submission" date="2023-03" db="EMBL/GenBank/DDBJ databases">
        <title>Massive genome expansion in bonnet fungi (Mycena s.s.) driven by repeated elements and novel gene families across ecological guilds.</title>
        <authorList>
            <consortium name="Lawrence Berkeley National Laboratory"/>
            <person name="Harder C.B."/>
            <person name="Miyauchi S."/>
            <person name="Viragh M."/>
            <person name="Kuo A."/>
            <person name="Thoen E."/>
            <person name="Andreopoulos B."/>
            <person name="Lu D."/>
            <person name="Skrede I."/>
            <person name="Drula E."/>
            <person name="Henrissat B."/>
            <person name="Morin E."/>
            <person name="Kohler A."/>
            <person name="Barry K."/>
            <person name="LaButti K."/>
            <person name="Morin E."/>
            <person name="Salamov A."/>
            <person name="Lipzen A."/>
            <person name="Mereny Z."/>
            <person name="Hegedus B."/>
            <person name="Baldrian P."/>
            <person name="Stursova M."/>
            <person name="Weitz H."/>
            <person name="Taylor A."/>
            <person name="Grigoriev I.V."/>
            <person name="Nagy L.G."/>
            <person name="Martin F."/>
            <person name="Kauserud H."/>
        </authorList>
    </citation>
    <scope>NUCLEOTIDE SEQUENCE</scope>
    <source>
        <strain evidence="3">CBHHK182m</strain>
    </source>
</reference>
<protein>
    <recommendedName>
        <fullName evidence="2">DUF6535 domain-containing protein</fullName>
    </recommendedName>
</protein>
<name>A0AAD7MJD0_9AGAR</name>
<evidence type="ECO:0000259" key="2">
    <source>
        <dbReference type="Pfam" id="PF20153"/>
    </source>
</evidence>
<keyword evidence="4" id="KW-1185">Reference proteome</keyword>
<evidence type="ECO:0000313" key="3">
    <source>
        <dbReference type="EMBL" id="KAJ7720011.1"/>
    </source>
</evidence>
<feature type="transmembrane region" description="Helical" evidence="1">
    <location>
        <begin position="176"/>
        <end position="197"/>
    </location>
</feature>